<feature type="chain" id="PRO_5020511922" evidence="2">
    <location>
        <begin position="21"/>
        <end position="381"/>
    </location>
</feature>
<accession>A0A4P9Y0P7</accession>
<feature type="region of interest" description="Disordered" evidence="1">
    <location>
        <begin position="283"/>
        <end position="381"/>
    </location>
</feature>
<proteinExistence type="predicted"/>
<feature type="compositionally biased region" description="Low complexity" evidence="1">
    <location>
        <begin position="288"/>
        <end position="300"/>
    </location>
</feature>
<reference evidence="4" key="1">
    <citation type="journal article" date="2018" name="Nat. Microbiol.">
        <title>Leveraging single-cell genomics to expand the fungal tree of life.</title>
        <authorList>
            <person name="Ahrendt S.R."/>
            <person name="Quandt C.A."/>
            <person name="Ciobanu D."/>
            <person name="Clum A."/>
            <person name="Salamov A."/>
            <person name="Andreopoulos B."/>
            <person name="Cheng J.F."/>
            <person name="Woyke T."/>
            <person name="Pelin A."/>
            <person name="Henrissat B."/>
            <person name="Reynolds N.K."/>
            <person name="Benny G.L."/>
            <person name="Smith M.E."/>
            <person name="James T.Y."/>
            <person name="Grigoriev I.V."/>
        </authorList>
    </citation>
    <scope>NUCLEOTIDE SEQUENCE [LARGE SCALE GENOMIC DNA]</scope>
</reference>
<evidence type="ECO:0000256" key="1">
    <source>
        <dbReference type="SAM" id="MobiDB-lite"/>
    </source>
</evidence>
<feature type="signal peptide" evidence="2">
    <location>
        <begin position="1"/>
        <end position="20"/>
    </location>
</feature>
<keyword evidence="2" id="KW-0732">Signal</keyword>
<gene>
    <name evidence="3" type="ORF">BJ684DRAFT_17191</name>
</gene>
<evidence type="ECO:0000313" key="4">
    <source>
        <dbReference type="Proteomes" id="UP000267251"/>
    </source>
</evidence>
<feature type="compositionally biased region" description="Polar residues" evidence="1">
    <location>
        <begin position="326"/>
        <end position="346"/>
    </location>
</feature>
<keyword evidence="4" id="KW-1185">Reference proteome</keyword>
<dbReference type="OrthoDB" id="10498304at2759"/>
<evidence type="ECO:0000256" key="2">
    <source>
        <dbReference type="SAM" id="SignalP"/>
    </source>
</evidence>
<organism evidence="3 4">
    <name type="scientific">Piptocephalis cylindrospora</name>
    <dbReference type="NCBI Taxonomy" id="1907219"/>
    <lineage>
        <taxon>Eukaryota</taxon>
        <taxon>Fungi</taxon>
        <taxon>Fungi incertae sedis</taxon>
        <taxon>Zoopagomycota</taxon>
        <taxon>Zoopagomycotina</taxon>
        <taxon>Zoopagomycetes</taxon>
        <taxon>Zoopagales</taxon>
        <taxon>Piptocephalidaceae</taxon>
        <taxon>Piptocephalis</taxon>
    </lineage>
</organism>
<dbReference type="Proteomes" id="UP000267251">
    <property type="component" value="Unassembled WGS sequence"/>
</dbReference>
<sequence>MHPASAALILAFLGLATVDASYVATAPSTPSSDAAPAPAPAPATSTPAASNLITHFADGVQDKSAKCKNAIKQLPGKYPLLATCYPLVDLYHTPIEDICDMSTGRKGCFQVTVNAARDVASSCLGPAAGNLTALFEMPDAYRNWAHEEAAKAACAPVKNPNSPNSSPRPCLNTLTDMLLTVQEQAMALPSALSSLSSGDLQLPTVSDVQTKVCSSTCAAEYYTAVNGYTNLAPTVYYAGSTMQPILFGAFRKFCSWAAPSNSTPSSPAQEAQDQEEWMKSKDYPTVDASSPSSSTAKSNAHTSTPASNDNSTSSGAGADSGNSDTYPTGPSNAGESDASHTYTTPSGDAPVAPVNPGTTGSTKPSYGSTSKPLSPCKPHAY</sequence>
<evidence type="ECO:0000313" key="3">
    <source>
        <dbReference type="EMBL" id="RKP12307.1"/>
    </source>
</evidence>
<protein>
    <submittedName>
        <fullName evidence="3">Uncharacterized protein</fullName>
    </submittedName>
</protein>
<feature type="compositionally biased region" description="Polar residues" evidence="1">
    <location>
        <begin position="356"/>
        <end position="372"/>
    </location>
</feature>
<feature type="compositionally biased region" description="Low complexity" evidence="1">
    <location>
        <begin position="309"/>
        <end position="325"/>
    </location>
</feature>
<name>A0A4P9Y0P7_9FUNG</name>
<dbReference type="AlphaFoldDB" id="A0A4P9Y0P7"/>
<dbReference type="EMBL" id="KZ988386">
    <property type="protein sequence ID" value="RKP12307.1"/>
    <property type="molecule type" value="Genomic_DNA"/>
</dbReference>